<dbReference type="Proteomes" id="UP000649617">
    <property type="component" value="Unassembled WGS sequence"/>
</dbReference>
<sequence>MVQETLQSRVAPAMGASFGALGAEIGFATRGVNNLEQEVRALKLRAWTERDLLSSQVEQAKCTIVCRNFPEWSTSQDREVAIKHALTEAGLHIEGGPQHGELTTQSLVGDACQRSPSSQNGAKADMYIKLAPGVTQFERRLGAPLCGLMNAYQQSLAKYSKEPLVPRWKTLLLEDSQGAWLGRIKYARRVSTETSSFGAIADWKCAVQIPAEHSDKLLECWKKSWNQRLRAQVSQSEVENEAMENAAASTASNYMHAKRLCRFLTKASPTYSTGEEQGIQNWVARFKYEFPWPVEFEKLEASHSDRLHFKHLRSTDELMQSMADSAHESTATEGESLHNVAGEGEALDEAVTDHRAYWIWQGQDPQKYTLEE</sequence>
<comment type="caution">
    <text evidence="1">The sequence shown here is derived from an EMBL/GenBank/DDBJ whole genome shotgun (WGS) entry which is preliminary data.</text>
</comment>
<name>A0A812QL16_SYMPI</name>
<dbReference type="OrthoDB" id="421521at2759"/>
<evidence type="ECO:0000313" key="1">
    <source>
        <dbReference type="EMBL" id="CAE7392315.1"/>
    </source>
</evidence>
<organism evidence="1 2">
    <name type="scientific">Symbiodinium pilosum</name>
    <name type="common">Dinoflagellate</name>
    <dbReference type="NCBI Taxonomy" id="2952"/>
    <lineage>
        <taxon>Eukaryota</taxon>
        <taxon>Sar</taxon>
        <taxon>Alveolata</taxon>
        <taxon>Dinophyceae</taxon>
        <taxon>Suessiales</taxon>
        <taxon>Symbiodiniaceae</taxon>
        <taxon>Symbiodinium</taxon>
    </lineage>
</organism>
<dbReference type="AlphaFoldDB" id="A0A812QL16"/>
<proteinExistence type="predicted"/>
<evidence type="ECO:0000313" key="2">
    <source>
        <dbReference type="Proteomes" id="UP000649617"/>
    </source>
</evidence>
<reference evidence="1" key="1">
    <citation type="submission" date="2021-02" db="EMBL/GenBank/DDBJ databases">
        <authorList>
            <person name="Dougan E. K."/>
            <person name="Rhodes N."/>
            <person name="Thang M."/>
            <person name="Chan C."/>
        </authorList>
    </citation>
    <scope>NUCLEOTIDE SEQUENCE</scope>
</reference>
<keyword evidence="2" id="KW-1185">Reference proteome</keyword>
<protein>
    <submittedName>
        <fullName evidence="1">Uncharacterized protein</fullName>
    </submittedName>
</protein>
<gene>
    <name evidence="1" type="ORF">SPIL2461_LOCUS9627</name>
</gene>
<accession>A0A812QL16</accession>
<dbReference type="EMBL" id="CAJNIZ010017002">
    <property type="protein sequence ID" value="CAE7392315.1"/>
    <property type="molecule type" value="Genomic_DNA"/>
</dbReference>